<proteinExistence type="predicted"/>
<sequence>MIRVRLGPVLLVVGAVVAVIGTFLELYVLKFSFPGASEVHSMSSWEYLQPASGPPQEAYPPRFGLPISAAAVAAVVGVVLLLRGREAGRLLAVGGVAGMAAGVWSAAEAYLSMGSGVQAQEPGMDFGPTAEAGGGLTVMIAGVVVAVVGLVFTLRRKRAAEPAATEGAVVIHQFDDSDEMDTPPYGVPMQENA</sequence>
<evidence type="ECO:0000313" key="2">
    <source>
        <dbReference type="EMBL" id="TWP52337.1"/>
    </source>
</evidence>
<comment type="caution">
    <text evidence="2">The sequence shown here is derived from an EMBL/GenBank/DDBJ whole genome shotgun (WGS) entry which is preliminary data.</text>
</comment>
<feature type="transmembrane region" description="Helical" evidence="1">
    <location>
        <begin position="9"/>
        <end position="29"/>
    </location>
</feature>
<keyword evidence="1" id="KW-0812">Transmembrane</keyword>
<evidence type="ECO:0000256" key="1">
    <source>
        <dbReference type="SAM" id="Phobius"/>
    </source>
</evidence>
<organism evidence="2 3">
    <name type="scientific">Lentzea tibetensis</name>
    <dbReference type="NCBI Taxonomy" id="2591470"/>
    <lineage>
        <taxon>Bacteria</taxon>
        <taxon>Bacillati</taxon>
        <taxon>Actinomycetota</taxon>
        <taxon>Actinomycetes</taxon>
        <taxon>Pseudonocardiales</taxon>
        <taxon>Pseudonocardiaceae</taxon>
        <taxon>Lentzea</taxon>
    </lineage>
</organism>
<name>A0A563EX80_9PSEU</name>
<evidence type="ECO:0000313" key="3">
    <source>
        <dbReference type="Proteomes" id="UP000316639"/>
    </source>
</evidence>
<accession>A0A563EX80</accession>
<dbReference type="Proteomes" id="UP000316639">
    <property type="component" value="Unassembled WGS sequence"/>
</dbReference>
<dbReference type="RefSeq" id="WP_146351163.1">
    <property type="nucleotide sequence ID" value="NZ_VOBR01000006.1"/>
</dbReference>
<reference evidence="2 3" key="1">
    <citation type="submission" date="2019-07" db="EMBL/GenBank/DDBJ databases">
        <title>Lentzea xizangensis sp. nov., isolated from Qinghai-Tibetan Plateau Soils.</title>
        <authorList>
            <person name="Huang J."/>
        </authorList>
    </citation>
    <scope>NUCLEOTIDE SEQUENCE [LARGE SCALE GENOMIC DNA]</scope>
    <source>
        <strain evidence="2 3">FXJ1.1311</strain>
    </source>
</reference>
<protein>
    <recommendedName>
        <fullName evidence="4">Tryptophan-associated transmembrane protein (Trp_oprn_chp)</fullName>
    </recommendedName>
</protein>
<keyword evidence="1" id="KW-0472">Membrane</keyword>
<feature type="transmembrane region" description="Helical" evidence="1">
    <location>
        <begin position="132"/>
        <end position="154"/>
    </location>
</feature>
<feature type="transmembrane region" description="Helical" evidence="1">
    <location>
        <begin position="63"/>
        <end position="83"/>
    </location>
</feature>
<evidence type="ECO:0008006" key="4">
    <source>
        <dbReference type="Google" id="ProtNLM"/>
    </source>
</evidence>
<keyword evidence="1" id="KW-1133">Transmembrane helix</keyword>
<gene>
    <name evidence="2" type="ORF">FKR81_12315</name>
</gene>
<dbReference type="EMBL" id="VOBR01000006">
    <property type="protein sequence ID" value="TWP52337.1"/>
    <property type="molecule type" value="Genomic_DNA"/>
</dbReference>
<keyword evidence="3" id="KW-1185">Reference proteome</keyword>
<feature type="transmembrane region" description="Helical" evidence="1">
    <location>
        <begin position="90"/>
        <end position="112"/>
    </location>
</feature>
<dbReference type="AlphaFoldDB" id="A0A563EX80"/>